<dbReference type="CDD" id="cd00610">
    <property type="entry name" value="OAT_like"/>
    <property type="match status" value="1"/>
</dbReference>
<name>A0A238KMK8_9RHOB</name>
<dbReference type="GO" id="GO:0031299">
    <property type="term" value="F:taurine-pyruvate aminotransferase activity"/>
    <property type="evidence" value="ECO:0007669"/>
    <property type="project" value="UniProtKB-EC"/>
</dbReference>
<dbReference type="RefSeq" id="WP_094021740.1">
    <property type="nucleotide sequence ID" value="NZ_FXYF01000007.1"/>
</dbReference>
<keyword evidence="3 7" id="KW-0032">Aminotransferase</keyword>
<evidence type="ECO:0000256" key="2">
    <source>
        <dbReference type="ARBA" id="ARBA00008954"/>
    </source>
</evidence>
<keyword evidence="7" id="KW-0670">Pyruvate</keyword>
<protein>
    <submittedName>
        <fullName evidence="7">Taurine--pyruvate aminotransferase</fullName>
        <ecNumber evidence="7">2.6.1.77</ecNumber>
    </submittedName>
</protein>
<accession>A0A238KMK8</accession>
<dbReference type="InterPro" id="IPR015424">
    <property type="entry name" value="PyrdxlP-dep_Trfase"/>
</dbReference>
<sequence length="458" mass="50061">MALPRTGHHRDEPDVKTSNLFYQNRKRRPEVDRAEGIHIWDRTGRRFIDGSSGAMVSNIGHSNPNVLAAMKAQMDSATFAYRLHFENGPAEELASAISERMPEGLNRVFFVSGGSEAMESCVKFARQWAVAVGQGSRWKVISRFPSYHGSTLGALALTGYGPLTDAFKPLLTAMPKIPAPTCYLDRDNLSDHDRGLKYAEMLRDEIIAQGPESVLAFAMEPVGGASTGALVAPDSYYCQVREICDEFGVLLIMDEVMSGVGRTGRFLASEHWNIRPDLVALSKGFGAGYVPLGAMIADEGMVEKVLDAGGFAHGHTYAGNPLACAAGLAVLREIDRLDLISNARAMGDLLMTGLEGLMHRHRLVGDVRGKGLLCALELVADRETMAPLPKALNAYERFVDLCHDRNLITYARRTRGGIEGDHFMICPPMIVTEPQIGEILDILDDSLAAFAREIRLES</sequence>
<keyword evidence="7" id="KW-0808">Transferase</keyword>
<keyword evidence="8" id="KW-1185">Reference proteome</keyword>
<dbReference type="InterPro" id="IPR015422">
    <property type="entry name" value="PyrdxlP-dep_Trfase_small"/>
</dbReference>
<evidence type="ECO:0000256" key="5">
    <source>
        <dbReference type="RuleBase" id="RU003560"/>
    </source>
</evidence>
<dbReference type="OrthoDB" id="9801834at2"/>
<dbReference type="AlphaFoldDB" id="A0A238KMK8"/>
<proteinExistence type="inferred from homology"/>
<evidence type="ECO:0000256" key="3">
    <source>
        <dbReference type="ARBA" id="ARBA00022576"/>
    </source>
</evidence>
<comment type="cofactor">
    <cofactor evidence="1">
        <name>pyridoxal 5'-phosphate</name>
        <dbReference type="ChEBI" id="CHEBI:597326"/>
    </cofactor>
</comment>
<keyword evidence="4 5" id="KW-0663">Pyridoxal phosphate</keyword>
<evidence type="ECO:0000256" key="4">
    <source>
        <dbReference type="ARBA" id="ARBA00022898"/>
    </source>
</evidence>
<dbReference type="PANTHER" id="PTHR43094">
    <property type="entry name" value="AMINOTRANSFERASE"/>
    <property type="match status" value="1"/>
</dbReference>
<dbReference type="InterPro" id="IPR005814">
    <property type="entry name" value="Aminotrans_3"/>
</dbReference>
<dbReference type="Proteomes" id="UP000207598">
    <property type="component" value="Unassembled WGS sequence"/>
</dbReference>
<gene>
    <name evidence="7" type="primary">tpa_3</name>
    <name evidence="7" type="ORF">MAA8898_02930</name>
</gene>
<dbReference type="Gene3D" id="3.40.640.10">
    <property type="entry name" value="Type I PLP-dependent aspartate aminotransferase-like (Major domain)"/>
    <property type="match status" value="1"/>
</dbReference>
<dbReference type="PANTHER" id="PTHR43094:SF1">
    <property type="entry name" value="AMINOTRANSFERASE CLASS-III"/>
    <property type="match status" value="1"/>
</dbReference>
<dbReference type="PROSITE" id="PS00600">
    <property type="entry name" value="AA_TRANSFER_CLASS_3"/>
    <property type="match status" value="1"/>
</dbReference>
<dbReference type="SUPFAM" id="SSF53383">
    <property type="entry name" value="PLP-dependent transferases"/>
    <property type="match status" value="1"/>
</dbReference>
<dbReference type="Gene3D" id="3.90.1150.10">
    <property type="entry name" value="Aspartate Aminotransferase, domain 1"/>
    <property type="match status" value="1"/>
</dbReference>
<evidence type="ECO:0000256" key="1">
    <source>
        <dbReference type="ARBA" id="ARBA00001933"/>
    </source>
</evidence>
<dbReference type="EMBL" id="FXYF01000007">
    <property type="protein sequence ID" value="SMX43900.1"/>
    <property type="molecule type" value="Genomic_DNA"/>
</dbReference>
<comment type="similarity">
    <text evidence="2 5">Belongs to the class-III pyridoxal-phosphate-dependent aminotransferase family.</text>
</comment>
<dbReference type="GO" id="GO:0030170">
    <property type="term" value="F:pyridoxal phosphate binding"/>
    <property type="evidence" value="ECO:0007669"/>
    <property type="project" value="InterPro"/>
</dbReference>
<dbReference type="FunFam" id="3.40.640.10:FF:000004">
    <property type="entry name" value="Acetylornithine aminotransferase"/>
    <property type="match status" value="1"/>
</dbReference>
<evidence type="ECO:0000313" key="8">
    <source>
        <dbReference type="Proteomes" id="UP000207598"/>
    </source>
</evidence>
<dbReference type="InterPro" id="IPR049704">
    <property type="entry name" value="Aminotrans_3_PPA_site"/>
</dbReference>
<reference evidence="7 8" key="1">
    <citation type="submission" date="2017-05" db="EMBL/GenBank/DDBJ databases">
        <authorList>
            <person name="Song R."/>
            <person name="Chenine A.L."/>
            <person name="Ruprecht R.M."/>
        </authorList>
    </citation>
    <scope>NUCLEOTIDE SEQUENCE [LARGE SCALE GENOMIC DNA]</scope>
    <source>
        <strain evidence="7 8">CECT 8898</strain>
    </source>
</reference>
<evidence type="ECO:0000313" key="7">
    <source>
        <dbReference type="EMBL" id="SMX43900.1"/>
    </source>
</evidence>
<organism evidence="7 8">
    <name type="scientific">Maliponia aquimaris</name>
    <dbReference type="NCBI Taxonomy" id="1673631"/>
    <lineage>
        <taxon>Bacteria</taxon>
        <taxon>Pseudomonadati</taxon>
        <taxon>Pseudomonadota</taxon>
        <taxon>Alphaproteobacteria</taxon>
        <taxon>Rhodobacterales</taxon>
        <taxon>Paracoccaceae</taxon>
        <taxon>Maliponia</taxon>
    </lineage>
</organism>
<feature type="region of interest" description="Disordered" evidence="6">
    <location>
        <begin position="1"/>
        <end position="20"/>
    </location>
</feature>
<dbReference type="EC" id="2.6.1.77" evidence="7"/>
<dbReference type="InterPro" id="IPR015421">
    <property type="entry name" value="PyrdxlP-dep_Trfase_major"/>
</dbReference>
<dbReference type="Pfam" id="PF00202">
    <property type="entry name" value="Aminotran_3"/>
    <property type="match status" value="1"/>
</dbReference>
<evidence type="ECO:0000256" key="6">
    <source>
        <dbReference type="SAM" id="MobiDB-lite"/>
    </source>
</evidence>